<accession>A0A2I0JUS2</accession>
<comment type="caution">
    <text evidence="1">The sequence shown here is derived from an EMBL/GenBank/DDBJ whole genome shotgun (WGS) entry which is preliminary data.</text>
</comment>
<keyword evidence="2" id="KW-1185">Reference proteome</keyword>
<dbReference type="Proteomes" id="UP000233551">
    <property type="component" value="Unassembled WGS sequence"/>
</dbReference>
<dbReference type="STRING" id="22663.A0A2I0JUS2"/>
<reference evidence="1 2" key="1">
    <citation type="submission" date="2017-11" db="EMBL/GenBank/DDBJ databases">
        <title>De-novo sequencing of pomegranate (Punica granatum L.) genome.</title>
        <authorList>
            <person name="Akparov Z."/>
            <person name="Amiraslanov A."/>
            <person name="Hajiyeva S."/>
            <person name="Abbasov M."/>
            <person name="Kaur K."/>
            <person name="Hamwieh A."/>
            <person name="Solovyev V."/>
            <person name="Salamov A."/>
            <person name="Braich B."/>
            <person name="Kosarev P."/>
            <person name="Mahmoud A."/>
            <person name="Hajiyev E."/>
            <person name="Babayeva S."/>
            <person name="Izzatullayeva V."/>
            <person name="Mammadov A."/>
            <person name="Mammadov A."/>
            <person name="Sharifova S."/>
            <person name="Ojaghi J."/>
            <person name="Eynullazada K."/>
            <person name="Bayramov B."/>
            <person name="Abdulazimova A."/>
            <person name="Shahmuradov I."/>
        </authorList>
    </citation>
    <scope>NUCLEOTIDE SEQUENCE [LARGE SCALE GENOMIC DNA]</scope>
    <source>
        <strain evidence="2">cv. AG2017</strain>
        <tissue evidence="1">Leaf</tissue>
    </source>
</reference>
<dbReference type="GeneID" id="116215673"/>
<dbReference type="AlphaFoldDB" id="A0A2I0JUS2"/>
<protein>
    <submittedName>
        <fullName evidence="1">Uncharacterized protein</fullName>
    </submittedName>
</protein>
<dbReference type="OrthoDB" id="1936793at2759"/>
<evidence type="ECO:0000313" key="2">
    <source>
        <dbReference type="Proteomes" id="UP000233551"/>
    </source>
</evidence>
<name>A0A2I0JUS2_PUNGR</name>
<evidence type="ECO:0000313" key="1">
    <source>
        <dbReference type="EMBL" id="PKI60021.1"/>
    </source>
</evidence>
<gene>
    <name evidence="1" type="ORF">CRG98_019609</name>
</gene>
<sequence length="135" mass="14761">MNPSLIRNFSSIARNLLVKSPSPTQSLAPVAVSASNGCKLRHYSTEFDSTDESSSTAARPLEEASSSDVDDVTEEELKRRIQKFYEGDVEAIPSILEGILKRKLAGKNDEDLIEQLPCDTNRGGADSESDDEEDI</sequence>
<dbReference type="EMBL" id="PGOL01001200">
    <property type="protein sequence ID" value="PKI60021.1"/>
    <property type="molecule type" value="Genomic_DNA"/>
</dbReference>
<organism evidence="1 2">
    <name type="scientific">Punica granatum</name>
    <name type="common">Pomegranate</name>
    <dbReference type="NCBI Taxonomy" id="22663"/>
    <lineage>
        <taxon>Eukaryota</taxon>
        <taxon>Viridiplantae</taxon>
        <taxon>Streptophyta</taxon>
        <taxon>Embryophyta</taxon>
        <taxon>Tracheophyta</taxon>
        <taxon>Spermatophyta</taxon>
        <taxon>Magnoliopsida</taxon>
        <taxon>eudicotyledons</taxon>
        <taxon>Gunneridae</taxon>
        <taxon>Pentapetalae</taxon>
        <taxon>rosids</taxon>
        <taxon>malvids</taxon>
        <taxon>Myrtales</taxon>
        <taxon>Lythraceae</taxon>
        <taxon>Punica</taxon>
    </lineage>
</organism>
<proteinExistence type="predicted"/>